<proteinExistence type="predicted"/>
<comment type="caution">
    <text evidence="11">The sequence shown here is derived from an EMBL/GenBank/DDBJ whole genome shotgun (WGS) entry which is preliminary data.</text>
</comment>
<dbReference type="PANTHER" id="PTHR42771:SF2">
    <property type="entry name" value="IRON(3+)-HYDROXAMATE IMPORT ATP-BINDING PROTEIN FHUC"/>
    <property type="match status" value="1"/>
</dbReference>
<evidence type="ECO:0000256" key="7">
    <source>
        <dbReference type="ARBA" id="ARBA00023004"/>
    </source>
</evidence>
<dbReference type="InterPro" id="IPR017871">
    <property type="entry name" value="ABC_transporter-like_CS"/>
</dbReference>
<dbReference type="Pfam" id="PF00005">
    <property type="entry name" value="ABC_tran"/>
    <property type="match status" value="1"/>
</dbReference>
<dbReference type="InterPro" id="IPR003593">
    <property type="entry name" value="AAA+_ATPase"/>
</dbReference>
<evidence type="ECO:0000256" key="9">
    <source>
        <dbReference type="ARBA" id="ARBA00023136"/>
    </source>
</evidence>
<keyword evidence="3" id="KW-1003">Cell membrane</keyword>
<organism evidence="11 12">
    <name type="scientific">Saccharothrix mutabilis subsp. mutabilis</name>
    <dbReference type="NCBI Taxonomy" id="66855"/>
    <lineage>
        <taxon>Bacteria</taxon>
        <taxon>Bacillati</taxon>
        <taxon>Actinomycetota</taxon>
        <taxon>Actinomycetes</taxon>
        <taxon>Pseudonocardiales</taxon>
        <taxon>Pseudonocardiaceae</taxon>
        <taxon>Saccharothrix</taxon>
    </lineage>
</organism>
<evidence type="ECO:0000256" key="6">
    <source>
        <dbReference type="ARBA" id="ARBA00022840"/>
    </source>
</evidence>
<accession>A0ABN0T3W0</accession>
<evidence type="ECO:0000256" key="1">
    <source>
        <dbReference type="ARBA" id="ARBA00004202"/>
    </source>
</evidence>
<dbReference type="PROSITE" id="PS50893">
    <property type="entry name" value="ABC_TRANSPORTER_2"/>
    <property type="match status" value="1"/>
</dbReference>
<keyword evidence="12" id="KW-1185">Reference proteome</keyword>
<evidence type="ECO:0000256" key="4">
    <source>
        <dbReference type="ARBA" id="ARBA00022496"/>
    </source>
</evidence>
<dbReference type="InterPro" id="IPR051535">
    <property type="entry name" value="Siderophore_ABC-ATPase"/>
</dbReference>
<keyword evidence="9" id="KW-0472">Membrane</keyword>
<dbReference type="EMBL" id="BAAABU010000001">
    <property type="protein sequence ID" value="GAA0211452.1"/>
    <property type="molecule type" value="Genomic_DNA"/>
</dbReference>
<reference evidence="11 12" key="1">
    <citation type="journal article" date="2019" name="Int. J. Syst. Evol. Microbiol.">
        <title>The Global Catalogue of Microorganisms (GCM) 10K type strain sequencing project: providing services to taxonomists for standard genome sequencing and annotation.</title>
        <authorList>
            <consortium name="The Broad Institute Genomics Platform"/>
            <consortium name="The Broad Institute Genome Sequencing Center for Infectious Disease"/>
            <person name="Wu L."/>
            <person name="Ma J."/>
        </authorList>
    </citation>
    <scope>NUCLEOTIDE SEQUENCE [LARGE SCALE GENOMIC DNA]</scope>
    <source>
        <strain evidence="11 12">JCM 3380</strain>
    </source>
</reference>
<keyword evidence="8" id="KW-0406">Ion transport</keyword>
<dbReference type="PANTHER" id="PTHR42771">
    <property type="entry name" value="IRON(3+)-HYDROXAMATE IMPORT ATP-BINDING PROTEIN FHUC"/>
    <property type="match status" value="1"/>
</dbReference>
<evidence type="ECO:0000256" key="3">
    <source>
        <dbReference type="ARBA" id="ARBA00022475"/>
    </source>
</evidence>
<keyword evidence="7" id="KW-0408">Iron</keyword>
<keyword evidence="5" id="KW-0547">Nucleotide-binding</keyword>
<dbReference type="PROSITE" id="PS00211">
    <property type="entry name" value="ABC_TRANSPORTER_1"/>
    <property type="match status" value="1"/>
</dbReference>
<dbReference type="CDD" id="cd03214">
    <property type="entry name" value="ABC_Iron-Siderophores_B12_Hemin"/>
    <property type="match status" value="1"/>
</dbReference>
<dbReference type="InterPro" id="IPR027417">
    <property type="entry name" value="P-loop_NTPase"/>
</dbReference>
<sequence>MTGDRAEPRRPLRAAGVRVRFGEHEVLRGIDLAVAEGEWLTLLGENGSGKTTLLRVLAGLHVPSDGGVLVDGRPLTGMSRRDVARRISLLPQATPYVRGLTVRQFVRQGRYAARGPLGMLGESDDDQVRKALRDTGVVEWADTPVERLSGGQRQRVRLALALAQDAPVLLLDEPTTYLDIRHQVEVLELVRALQRERGLTVVAVLHDLAQAARYSDRVVALRDGVVHADGPPSTVVDAAFLAEVYGVRGEVRWITTNGLLKMVVIPD</sequence>
<dbReference type="SMART" id="SM00382">
    <property type="entry name" value="AAA"/>
    <property type="match status" value="1"/>
</dbReference>
<keyword evidence="4" id="KW-0410">Iron transport</keyword>
<evidence type="ECO:0000256" key="8">
    <source>
        <dbReference type="ARBA" id="ARBA00023065"/>
    </source>
</evidence>
<dbReference type="GO" id="GO:0005524">
    <property type="term" value="F:ATP binding"/>
    <property type="evidence" value="ECO:0007669"/>
    <property type="project" value="UniProtKB-KW"/>
</dbReference>
<feature type="domain" description="ABC transporter" evidence="10">
    <location>
        <begin position="12"/>
        <end position="248"/>
    </location>
</feature>
<evidence type="ECO:0000256" key="2">
    <source>
        <dbReference type="ARBA" id="ARBA00022448"/>
    </source>
</evidence>
<comment type="subcellular location">
    <subcellularLocation>
        <location evidence="1">Cell membrane</location>
        <topology evidence="1">Peripheral membrane protein</topology>
    </subcellularLocation>
</comment>
<name>A0ABN0T3W0_9PSEU</name>
<evidence type="ECO:0000259" key="10">
    <source>
        <dbReference type="PROSITE" id="PS50893"/>
    </source>
</evidence>
<keyword evidence="2" id="KW-0813">Transport</keyword>
<gene>
    <name evidence="11" type="ORF">GCM10010492_06590</name>
</gene>
<evidence type="ECO:0000313" key="12">
    <source>
        <dbReference type="Proteomes" id="UP001500416"/>
    </source>
</evidence>
<keyword evidence="6 11" id="KW-0067">ATP-binding</keyword>
<protein>
    <submittedName>
        <fullName evidence="11">ABC transporter ATP-binding protein</fullName>
    </submittedName>
</protein>
<dbReference type="SUPFAM" id="SSF52540">
    <property type="entry name" value="P-loop containing nucleoside triphosphate hydrolases"/>
    <property type="match status" value="1"/>
</dbReference>
<dbReference type="InterPro" id="IPR003439">
    <property type="entry name" value="ABC_transporter-like_ATP-bd"/>
</dbReference>
<dbReference type="RefSeq" id="WP_343932064.1">
    <property type="nucleotide sequence ID" value="NZ_BAAABU010000001.1"/>
</dbReference>
<evidence type="ECO:0000313" key="11">
    <source>
        <dbReference type="EMBL" id="GAA0211452.1"/>
    </source>
</evidence>
<evidence type="ECO:0000256" key="5">
    <source>
        <dbReference type="ARBA" id="ARBA00022741"/>
    </source>
</evidence>
<dbReference type="Proteomes" id="UP001500416">
    <property type="component" value="Unassembled WGS sequence"/>
</dbReference>
<dbReference type="Gene3D" id="3.40.50.300">
    <property type="entry name" value="P-loop containing nucleotide triphosphate hydrolases"/>
    <property type="match status" value="1"/>
</dbReference>